<feature type="region of interest" description="Disordered" evidence="4">
    <location>
        <begin position="139"/>
        <end position="167"/>
    </location>
</feature>
<dbReference type="GO" id="GO:0016829">
    <property type="term" value="F:lyase activity"/>
    <property type="evidence" value="ECO:0007669"/>
    <property type="project" value="UniProtKB-KW"/>
</dbReference>
<dbReference type="Pfam" id="PF09367">
    <property type="entry name" value="CpeS"/>
    <property type="match status" value="1"/>
</dbReference>
<gene>
    <name evidence="3" type="primary">cpcS</name>
    <name evidence="5" type="ORF">C7K55_04390</name>
</gene>
<name>A0A2P7MY68_9CYAN</name>
<dbReference type="Gene3D" id="2.40.128.20">
    <property type="match status" value="1"/>
</dbReference>
<accession>A0A2P7MY68</accession>
<keyword evidence="6" id="KW-1185">Reference proteome</keyword>
<dbReference type="EMBL" id="PXXO01000004">
    <property type="protein sequence ID" value="PSJ06183.1"/>
    <property type="molecule type" value="Genomic_DNA"/>
</dbReference>
<dbReference type="RefSeq" id="WP_106502217.1">
    <property type="nucleotide sequence ID" value="NZ_PXXO01000004.1"/>
</dbReference>
<sequence length="167" mass="18089">MSEPRPNTAPFPPEEIGAFLRCCAGEWMGLRSQFALGEVSAGDDDDDGWHTSDRGELVVAFLEAETAGGAGGLQVGQKDAVALQQLHFDAEGGFRSGEQQGRWQLWPDGSLELVITGDGREVRERIWFTKPNLRLRSTVETSADGSPGRASFSSEIRRVSRPSVPAS</sequence>
<evidence type="ECO:0000313" key="5">
    <source>
        <dbReference type="EMBL" id="PSJ06183.1"/>
    </source>
</evidence>
<dbReference type="AlphaFoldDB" id="A0A2P7MY68"/>
<dbReference type="HAMAP" id="MF_01459">
    <property type="entry name" value="Chrphore_lyase_CpxS"/>
    <property type="match status" value="1"/>
</dbReference>
<dbReference type="OrthoDB" id="554080at2"/>
<evidence type="ECO:0000313" key="6">
    <source>
        <dbReference type="Proteomes" id="UP000243002"/>
    </source>
</evidence>
<comment type="function">
    <text evidence="3">Covalently attaches a chromophore to Cys residue(s) of phycobiliproteins.</text>
</comment>
<evidence type="ECO:0000256" key="4">
    <source>
        <dbReference type="SAM" id="MobiDB-lite"/>
    </source>
</evidence>
<comment type="caution">
    <text evidence="5">The sequence shown here is derived from an EMBL/GenBank/DDBJ whole genome shotgun (WGS) entry which is preliminary data.</text>
</comment>
<reference evidence="5 6" key="1">
    <citation type="journal article" date="2018" name="Environ. Microbiol.">
        <title>Ecological and genomic features of two widespread freshwater picocyanobacteria.</title>
        <authorList>
            <person name="Cabello-Yeves P.J."/>
            <person name="Picazo A."/>
            <person name="Camacho A."/>
            <person name="Callieri C."/>
            <person name="Rosselli R."/>
            <person name="Roda-Garcia J.J."/>
            <person name="Coutinho F.H."/>
            <person name="Rodriguez-Valera F."/>
        </authorList>
    </citation>
    <scope>NUCLEOTIDE SEQUENCE [LARGE SCALE GENOMIC DNA]</scope>
    <source>
        <strain evidence="5 6">Tous</strain>
    </source>
</reference>
<dbReference type="Proteomes" id="UP000243002">
    <property type="component" value="Unassembled WGS sequence"/>
</dbReference>
<dbReference type="InterPro" id="IPR012674">
    <property type="entry name" value="Calycin"/>
</dbReference>
<dbReference type="InterPro" id="IPR018536">
    <property type="entry name" value="CpcS/CpeS"/>
</dbReference>
<evidence type="ECO:0000256" key="1">
    <source>
        <dbReference type="ARBA" id="ARBA00010681"/>
    </source>
</evidence>
<proteinExistence type="inferred from homology"/>
<evidence type="ECO:0000256" key="3">
    <source>
        <dbReference type="HAMAP-Rule" id="MF_01459"/>
    </source>
</evidence>
<dbReference type="GO" id="GO:0017006">
    <property type="term" value="P:protein-tetrapyrrole linkage"/>
    <property type="evidence" value="ECO:0007669"/>
    <property type="project" value="UniProtKB-UniRule"/>
</dbReference>
<evidence type="ECO:0000256" key="2">
    <source>
        <dbReference type="ARBA" id="ARBA00023239"/>
    </source>
</evidence>
<comment type="similarity">
    <text evidence="1 3">Belongs to the CpcS/CpeS biliprotein lyase family.</text>
</comment>
<dbReference type="CDD" id="cd16339">
    <property type="entry name" value="CpcS"/>
    <property type="match status" value="1"/>
</dbReference>
<organism evidence="5 6">
    <name type="scientific">Cyanobium usitatum str. Tous</name>
    <dbReference type="NCBI Taxonomy" id="2116684"/>
    <lineage>
        <taxon>Bacteria</taxon>
        <taxon>Bacillati</taxon>
        <taxon>Cyanobacteriota</taxon>
        <taxon>Cyanophyceae</taxon>
        <taxon>Synechococcales</taxon>
        <taxon>Prochlorococcaceae</taxon>
        <taxon>Cyanobium</taxon>
    </lineage>
</organism>
<keyword evidence="2 3" id="KW-0456">Lyase</keyword>
<protein>
    <recommendedName>
        <fullName evidence="3">Chromophore lyase CpcS/CpeS</fullName>
        <ecNumber evidence="3">4.-.-.-</ecNumber>
    </recommendedName>
</protein>
<dbReference type="EC" id="4.-.-.-" evidence="3"/>